<keyword evidence="2" id="KW-1133">Transmembrane helix</keyword>
<proteinExistence type="predicted"/>
<evidence type="ECO:0000313" key="3">
    <source>
        <dbReference type="EMBL" id="KLO11715.1"/>
    </source>
</evidence>
<keyword evidence="2" id="KW-0472">Membrane</keyword>
<reference evidence="3 4" key="1">
    <citation type="submission" date="2015-04" db="EMBL/GenBank/DDBJ databases">
        <title>Complete genome sequence of Schizopora paradoxa KUC8140, a cosmopolitan wood degrader in East Asia.</title>
        <authorList>
            <consortium name="DOE Joint Genome Institute"/>
            <person name="Min B."/>
            <person name="Park H."/>
            <person name="Jang Y."/>
            <person name="Kim J.-J."/>
            <person name="Kim K.H."/>
            <person name="Pangilinan J."/>
            <person name="Lipzen A."/>
            <person name="Riley R."/>
            <person name="Grigoriev I.V."/>
            <person name="Spatafora J.W."/>
            <person name="Choi I.-G."/>
        </authorList>
    </citation>
    <scope>NUCLEOTIDE SEQUENCE [LARGE SCALE GENOMIC DNA]</scope>
    <source>
        <strain evidence="3 4">KUC8140</strain>
    </source>
</reference>
<dbReference type="OrthoDB" id="2564984at2759"/>
<sequence length="148" mass="15935">MFSSKSKNNAPGAEAPVPSSNPPSYDYATGSTGAPQPPNDHNPFTDPKQKSAPDMPQPSSYPYASGSSEPMVYQYRGTLTGEVITSPVPPDHPQMVCLQEGHITNTKFGLLGILAAVFWFPWGIACCFLDRRVVCRRCGLVLDNGVTC</sequence>
<gene>
    <name evidence="3" type="ORF">SCHPADRAFT_998647</name>
</gene>
<organism evidence="3 4">
    <name type="scientific">Schizopora paradoxa</name>
    <dbReference type="NCBI Taxonomy" id="27342"/>
    <lineage>
        <taxon>Eukaryota</taxon>
        <taxon>Fungi</taxon>
        <taxon>Dikarya</taxon>
        <taxon>Basidiomycota</taxon>
        <taxon>Agaricomycotina</taxon>
        <taxon>Agaricomycetes</taxon>
        <taxon>Hymenochaetales</taxon>
        <taxon>Schizoporaceae</taxon>
        <taxon>Schizopora</taxon>
    </lineage>
</organism>
<feature type="compositionally biased region" description="Polar residues" evidence="1">
    <location>
        <begin position="57"/>
        <end position="68"/>
    </location>
</feature>
<evidence type="ECO:0000256" key="2">
    <source>
        <dbReference type="SAM" id="Phobius"/>
    </source>
</evidence>
<dbReference type="EMBL" id="KQ085993">
    <property type="protein sequence ID" value="KLO11715.1"/>
    <property type="molecule type" value="Genomic_DNA"/>
</dbReference>
<dbReference type="AlphaFoldDB" id="A0A0H2RIB6"/>
<evidence type="ECO:0000256" key="1">
    <source>
        <dbReference type="SAM" id="MobiDB-lite"/>
    </source>
</evidence>
<feature type="transmembrane region" description="Helical" evidence="2">
    <location>
        <begin position="108"/>
        <end position="129"/>
    </location>
</feature>
<dbReference type="InParanoid" id="A0A0H2RIB6"/>
<feature type="region of interest" description="Disordered" evidence="1">
    <location>
        <begin position="1"/>
        <end position="68"/>
    </location>
</feature>
<accession>A0A0H2RIB6</accession>
<keyword evidence="2" id="KW-0812">Transmembrane</keyword>
<dbReference type="InterPro" id="IPR019317">
    <property type="entry name" value="BRI3"/>
</dbReference>
<evidence type="ECO:0000313" key="4">
    <source>
        <dbReference type="Proteomes" id="UP000053477"/>
    </source>
</evidence>
<name>A0A0H2RIB6_9AGAM</name>
<keyword evidence="4" id="KW-1185">Reference proteome</keyword>
<dbReference type="Pfam" id="PF10164">
    <property type="entry name" value="BRI3"/>
    <property type="match status" value="1"/>
</dbReference>
<protein>
    <submittedName>
        <fullName evidence="3">Uncharacterized protein</fullName>
    </submittedName>
</protein>
<dbReference type="Proteomes" id="UP000053477">
    <property type="component" value="Unassembled WGS sequence"/>
</dbReference>